<sequence length="41" mass="4704">MSILNSCIHCLLASIYVKNHQCPIINKRLPIWKPFCVGSYV</sequence>
<proteinExistence type="predicted"/>
<protein>
    <submittedName>
        <fullName evidence="1">Uncharacterized protein</fullName>
    </submittedName>
</protein>
<reference evidence="1" key="1">
    <citation type="submission" date="2018-02" db="EMBL/GenBank/DDBJ databases">
        <title>Rhizophora mucronata_Transcriptome.</title>
        <authorList>
            <person name="Meera S.P."/>
            <person name="Sreeshan A."/>
            <person name="Augustine A."/>
        </authorList>
    </citation>
    <scope>NUCLEOTIDE SEQUENCE</scope>
    <source>
        <tissue evidence="1">Leaf</tissue>
    </source>
</reference>
<name>A0A2P2LJ77_RHIMU</name>
<accession>A0A2P2LJ77</accession>
<dbReference type="EMBL" id="GGEC01037544">
    <property type="protein sequence ID" value="MBX18028.1"/>
    <property type="molecule type" value="Transcribed_RNA"/>
</dbReference>
<dbReference type="AlphaFoldDB" id="A0A2P2LJ77"/>
<evidence type="ECO:0000313" key="1">
    <source>
        <dbReference type="EMBL" id="MBX18028.1"/>
    </source>
</evidence>
<organism evidence="1">
    <name type="scientific">Rhizophora mucronata</name>
    <name type="common">Asiatic mangrove</name>
    <dbReference type="NCBI Taxonomy" id="61149"/>
    <lineage>
        <taxon>Eukaryota</taxon>
        <taxon>Viridiplantae</taxon>
        <taxon>Streptophyta</taxon>
        <taxon>Embryophyta</taxon>
        <taxon>Tracheophyta</taxon>
        <taxon>Spermatophyta</taxon>
        <taxon>Magnoliopsida</taxon>
        <taxon>eudicotyledons</taxon>
        <taxon>Gunneridae</taxon>
        <taxon>Pentapetalae</taxon>
        <taxon>rosids</taxon>
        <taxon>fabids</taxon>
        <taxon>Malpighiales</taxon>
        <taxon>Rhizophoraceae</taxon>
        <taxon>Rhizophora</taxon>
    </lineage>
</organism>